<dbReference type="Proteomes" id="UP000050326">
    <property type="component" value="Unassembled WGS sequence"/>
</dbReference>
<dbReference type="InterPro" id="IPR014229">
    <property type="entry name" value="Spore_YtfJ"/>
</dbReference>
<proteinExistence type="predicted"/>
<dbReference type="PANTHER" id="PTHR39162">
    <property type="entry name" value="GLL3345 PROTEIN"/>
    <property type="match status" value="1"/>
</dbReference>
<reference evidence="2 3" key="1">
    <citation type="submission" date="2015-09" db="EMBL/GenBank/DDBJ databases">
        <title>Genome sequence of Oxobacter pfennigii DSM 3222.</title>
        <authorList>
            <person name="Poehlein A."/>
            <person name="Bengelsdorf F.R."/>
            <person name="Schiel-Bengelsdorf B."/>
            <person name="Duerre P."/>
            <person name="Daniel R."/>
        </authorList>
    </citation>
    <scope>NUCLEOTIDE SEQUENCE [LARGE SCALE GENOMIC DNA]</scope>
    <source>
        <strain evidence="2 3">DSM 3222</strain>
    </source>
</reference>
<accession>A0A0P8W9V3</accession>
<keyword evidence="3" id="KW-1185">Reference proteome</keyword>
<dbReference type="PIRSF" id="PIRSF021377">
    <property type="entry name" value="YtfJ"/>
    <property type="match status" value="1"/>
</dbReference>
<protein>
    <submittedName>
        <fullName evidence="2">Sporulation protein YtfJ</fullName>
    </submittedName>
</protein>
<organism evidence="2 3">
    <name type="scientific">Oxobacter pfennigii</name>
    <dbReference type="NCBI Taxonomy" id="36849"/>
    <lineage>
        <taxon>Bacteria</taxon>
        <taxon>Bacillati</taxon>
        <taxon>Bacillota</taxon>
        <taxon>Clostridia</taxon>
        <taxon>Eubacteriales</taxon>
        <taxon>Clostridiaceae</taxon>
        <taxon>Oxobacter</taxon>
    </lineage>
</organism>
<feature type="region of interest" description="Disordered" evidence="1">
    <location>
        <begin position="52"/>
        <end position="72"/>
    </location>
</feature>
<evidence type="ECO:0000256" key="1">
    <source>
        <dbReference type="SAM" id="MobiDB-lite"/>
    </source>
</evidence>
<dbReference type="EMBL" id="LKET01000029">
    <property type="protein sequence ID" value="KPU44739.1"/>
    <property type="molecule type" value="Genomic_DNA"/>
</dbReference>
<evidence type="ECO:0000313" key="3">
    <source>
        <dbReference type="Proteomes" id="UP000050326"/>
    </source>
</evidence>
<dbReference type="AlphaFoldDB" id="A0A0P8W9V3"/>
<comment type="caution">
    <text evidence="2">The sequence shown here is derived from an EMBL/GenBank/DDBJ whole genome shotgun (WGS) entry which is preliminary data.</text>
</comment>
<gene>
    <name evidence="2" type="ORF">OXPF_18250</name>
</gene>
<sequence>MHMPNNFSVNENLGLLFEKLESFIQSKTIFGESLKIGETTLIPVVDVSFGMGSGGGDGSDPKGNGGTGGGAGIGAKATPTALIVIKGDNIEVLPIKKSSGLEKLIEMVPQIVDEVKLHKHVKKEEPSEE</sequence>
<dbReference type="Pfam" id="PF09579">
    <property type="entry name" value="Spore_YtfJ"/>
    <property type="match status" value="1"/>
</dbReference>
<dbReference type="STRING" id="36849.OXPF_18250"/>
<name>A0A0P8W9V3_9CLOT</name>
<dbReference type="PANTHER" id="PTHR39162:SF1">
    <property type="entry name" value="SPORULATION PROTEIN YTFJ"/>
    <property type="match status" value="1"/>
</dbReference>
<evidence type="ECO:0000313" key="2">
    <source>
        <dbReference type="EMBL" id="KPU44739.1"/>
    </source>
</evidence>